<name>A0ABS2A898_9ACTN</name>
<organism evidence="7 8">
    <name type="scientific">Paractinoplanes ovalisporus</name>
    <dbReference type="NCBI Taxonomy" id="2810368"/>
    <lineage>
        <taxon>Bacteria</taxon>
        <taxon>Bacillati</taxon>
        <taxon>Actinomycetota</taxon>
        <taxon>Actinomycetes</taxon>
        <taxon>Micromonosporales</taxon>
        <taxon>Micromonosporaceae</taxon>
        <taxon>Paractinoplanes</taxon>
    </lineage>
</organism>
<keyword evidence="3 5" id="KW-1133">Transmembrane helix</keyword>
<feature type="transmembrane region" description="Helical" evidence="5">
    <location>
        <begin position="435"/>
        <end position="455"/>
    </location>
</feature>
<evidence type="ECO:0000256" key="2">
    <source>
        <dbReference type="ARBA" id="ARBA00022692"/>
    </source>
</evidence>
<keyword evidence="4 5" id="KW-0472">Membrane</keyword>
<dbReference type="CDD" id="cd17321">
    <property type="entry name" value="MFS_MMR_MDR_like"/>
    <property type="match status" value="1"/>
</dbReference>
<feature type="transmembrane region" description="Helical" evidence="5">
    <location>
        <begin position="263"/>
        <end position="288"/>
    </location>
</feature>
<dbReference type="RefSeq" id="WP_203375988.1">
    <property type="nucleotide sequence ID" value="NZ_JAENHP010000003.1"/>
</dbReference>
<feature type="domain" description="Major facilitator superfamily (MFS) profile" evidence="6">
    <location>
        <begin position="5"/>
        <end position="461"/>
    </location>
</feature>
<dbReference type="PRINTS" id="PR01036">
    <property type="entry name" value="TCRTETB"/>
</dbReference>
<evidence type="ECO:0000256" key="5">
    <source>
        <dbReference type="SAM" id="Phobius"/>
    </source>
</evidence>
<dbReference type="PANTHER" id="PTHR42718">
    <property type="entry name" value="MAJOR FACILITATOR SUPERFAMILY MULTIDRUG TRANSPORTER MFSC"/>
    <property type="match status" value="1"/>
</dbReference>
<dbReference type="Gene3D" id="1.20.1720.10">
    <property type="entry name" value="Multidrug resistance protein D"/>
    <property type="match status" value="1"/>
</dbReference>
<dbReference type="InterPro" id="IPR011701">
    <property type="entry name" value="MFS"/>
</dbReference>
<feature type="transmembrane region" description="Helical" evidence="5">
    <location>
        <begin position="41"/>
        <end position="58"/>
    </location>
</feature>
<evidence type="ECO:0000313" key="8">
    <source>
        <dbReference type="Proteomes" id="UP000632138"/>
    </source>
</evidence>
<evidence type="ECO:0000313" key="7">
    <source>
        <dbReference type="EMBL" id="MBM2616068.1"/>
    </source>
</evidence>
<evidence type="ECO:0000256" key="1">
    <source>
        <dbReference type="ARBA" id="ARBA00004651"/>
    </source>
</evidence>
<feature type="transmembrane region" description="Helical" evidence="5">
    <location>
        <begin position="329"/>
        <end position="351"/>
    </location>
</feature>
<feature type="transmembrane region" description="Helical" evidence="5">
    <location>
        <begin position="226"/>
        <end position="242"/>
    </location>
</feature>
<feature type="transmembrane region" description="Helical" evidence="5">
    <location>
        <begin position="70"/>
        <end position="86"/>
    </location>
</feature>
<dbReference type="Pfam" id="PF07690">
    <property type="entry name" value="MFS_1"/>
    <property type="match status" value="1"/>
</dbReference>
<feature type="transmembrane region" description="Helical" evidence="5">
    <location>
        <begin position="357"/>
        <end position="375"/>
    </location>
</feature>
<comment type="caution">
    <text evidence="7">The sequence shown here is derived from an EMBL/GenBank/DDBJ whole genome shotgun (WGS) entry which is preliminary data.</text>
</comment>
<dbReference type="PANTHER" id="PTHR42718:SF39">
    <property type="entry name" value="ACTINORHODIN TRANSPORTER-RELATED"/>
    <property type="match status" value="1"/>
</dbReference>
<sequence length="476" mass="49453">MRWKALTVALVAGFMTLLDVSIVNVALPSIRDQLDLSPAELQWVLSGYALTFGLLLVPAGRFGDARGRRNAFVVGLILFTLASAAAGLAQSALWLIVARLVQGAAAGIVNPQVSGLIQQMFEPKERGRPFGLLGTTIGVSTAVGPLLGGVLIAAIGPEEGWRWIFYLNVPIGIAAVWLGHRWIPAATEAKRRESLDPAGVGLLGLGVVLVLLPLVQERSWPGSGKWLLVVAGVAVLAAFWAWERHYGRTRTALVELGLFRVRSYALGSLIGLLYFAGFTTIFFIYTLYLQSGLGYSALAAGLAVTPFAVGSAVGSAVGGRFVQRFGRHMVAGGLAAVIVGLAATDLVLRAVPGSGGGWAAAFPLLVAGLGSGFVISPNQTLTLSEVPVARAGSAGAVLQTGQRIGTAMGIAAVGALFFNRLAAQQGDWGAAFRGALWLTIGFVVVALVAALADVLSGSRRERAADGGRDPVDVAGR</sequence>
<feature type="transmembrane region" description="Helical" evidence="5">
    <location>
        <begin position="163"/>
        <end position="183"/>
    </location>
</feature>
<reference evidence="7 8" key="1">
    <citation type="submission" date="2021-01" db="EMBL/GenBank/DDBJ databases">
        <title>Actinoplanes sp. nov. LDG1-06 isolated from lichen.</title>
        <authorList>
            <person name="Saeng-In P."/>
            <person name="Phongsopitanun W."/>
            <person name="Kanchanasin P."/>
            <person name="Yuki M."/>
            <person name="Kudo T."/>
            <person name="Ohkuma M."/>
            <person name="Tanasupawat S."/>
        </authorList>
    </citation>
    <scope>NUCLEOTIDE SEQUENCE [LARGE SCALE GENOMIC DNA]</scope>
    <source>
        <strain evidence="7 8">LDG1-06</strain>
    </source>
</reference>
<dbReference type="InterPro" id="IPR036259">
    <property type="entry name" value="MFS_trans_sf"/>
</dbReference>
<gene>
    <name evidence="7" type="ORF">JIG36_10925</name>
</gene>
<accession>A0ABS2A898</accession>
<dbReference type="EMBL" id="JAENHP010000003">
    <property type="protein sequence ID" value="MBM2616068.1"/>
    <property type="molecule type" value="Genomic_DNA"/>
</dbReference>
<keyword evidence="8" id="KW-1185">Reference proteome</keyword>
<feature type="transmembrane region" description="Helical" evidence="5">
    <location>
        <begin position="92"/>
        <end position="109"/>
    </location>
</feature>
<evidence type="ECO:0000256" key="3">
    <source>
        <dbReference type="ARBA" id="ARBA00022989"/>
    </source>
</evidence>
<dbReference type="PROSITE" id="PS50850">
    <property type="entry name" value="MFS"/>
    <property type="match status" value="1"/>
</dbReference>
<evidence type="ECO:0000259" key="6">
    <source>
        <dbReference type="PROSITE" id="PS50850"/>
    </source>
</evidence>
<proteinExistence type="predicted"/>
<evidence type="ECO:0000256" key="4">
    <source>
        <dbReference type="ARBA" id="ARBA00023136"/>
    </source>
</evidence>
<feature type="transmembrane region" description="Helical" evidence="5">
    <location>
        <begin position="130"/>
        <end position="157"/>
    </location>
</feature>
<dbReference type="InterPro" id="IPR005829">
    <property type="entry name" value="Sugar_transporter_CS"/>
</dbReference>
<protein>
    <submittedName>
        <fullName evidence="7">MFS transporter</fullName>
    </submittedName>
</protein>
<feature type="transmembrane region" description="Helical" evidence="5">
    <location>
        <begin position="294"/>
        <end position="317"/>
    </location>
</feature>
<comment type="subcellular location">
    <subcellularLocation>
        <location evidence="1">Cell membrane</location>
        <topology evidence="1">Multi-pass membrane protein</topology>
    </subcellularLocation>
</comment>
<keyword evidence="2 5" id="KW-0812">Transmembrane</keyword>
<dbReference type="Gene3D" id="1.20.1250.20">
    <property type="entry name" value="MFS general substrate transporter like domains"/>
    <property type="match status" value="1"/>
</dbReference>
<feature type="transmembrane region" description="Helical" evidence="5">
    <location>
        <begin position="404"/>
        <end position="423"/>
    </location>
</feature>
<dbReference type="Proteomes" id="UP000632138">
    <property type="component" value="Unassembled WGS sequence"/>
</dbReference>
<dbReference type="PROSITE" id="PS00217">
    <property type="entry name" value="SUGAR_TRANSPORT_2"/>
    <property type="match status" value="1"/>
</dbReference>
<dbReference type="InterPro" id="IPR020846">
    <property type="entry name" value="MFS_dom"/>
</dbReference>
<feature type="transmembrane region" description="Helical" evidence="5">
    <location>
        <begin position="195"/>
        <end position="214"/>
    </location>
</feature>
<dbReference type="SUPFAM" id="SSF103473">
    <property type="entry name" value="MFS general substrate transporter"/>
    <property type="match status" value="1"/>
</dbReference>